<dbReference type="HAMAP" id="MF_01257">
    <property type="entry name" value="CofD"/>
    <property type="match status" value="1"/>
</dbReference>
<reference evidence="4" key="1">
    <citation type="submission" date="2017-06" db="EMBL/GenBank/DDBJ databases">
        <authorList>
            <person name="Varghese N."/>
            <person name="Submissions S."/>
        </authorList>
    </citation>
    <scope>NUCLEOTIDE SEQUENCE [LARGE SCALE GENOMIC DNA]</scope>
    <source>
        <strain evidence="4">JAD2</strain>
    </source>
</reference>
<dbReference type="Gene3D" id="3.40.50.10680">
    <property type="entry name" value="CofD-like domains"/>
    <property type="match status" value="1"/>
</dbReference>
<dbReference type="Gene3D" id="1.10.8.240">
    <property type="entry name" value="CofD-like domain"/>
    <property type="match status" value="1"/>
</dbReference>
<accession>A0A212QQP1</accession>
<dbReference type="Pfam" id="PF01933">
    <property type="entry name" value="CofD"/>
    <property type="match status" value="1"/>
</dbReference>
<evidence type="ECO:0000256" key="2">
    <source>
        <dbReference type="ARBA" id="ARBA00022842"/>
    </source>
</evidence>
<dbReference type="RefSeq" id="WP_088570629.1">
    <property type="nucleotide sequence ID" value="NZ_FYEK01000018.1"/>
</dbReference>
<dbReference type="InParanoid" id="A0A212QQP1"/>
<dbReference type="PANTHER" id="PTHR43007">
    <property type="entry name" value="2-PHOSPHO-L-LACTATE TRANSFERASE"/>
    <property type="match status" value="1"/>
</dbReference>
<organism evidence="3 4">
    <name type="scientific">Thermoflexus hugenholtzii JAD2</name>
    <dbReference type="NCBI Taxonomy" id="877466"/>
    <lineage>
        <taxon>Bacteria</taxon>
        <taxon>Bacillati</taxon>
        <taxon>Chloroflexota</taxon>
        <taxon>Thermoflexia</taxon>
        <taxon>Thermoflexales</taxon>
        <taxon>Thermoflexaceae</taxon>
        <taxon>Thermoflexus</taxon>
    </lineage>
</organism>
<dbReference type="SUPFAM" id="SSF142338">
    <property type="entry name" value="CofD-like"/>
    <property type="match status" value="1"/>
</dbReference>
<dbReference type="Proteomes" id="UP000197025">
    <property type="component" value="Unassembled WGS sequence"/>
</dbReference>
<name>A0A212QQP1_9CHLR</name>
<keyword evidence="4" id="KW-1185">Reference proteome</keyword>
<dbReference type="InterPro" id="IPR010115">
    <property type="entry name" value="FbiA/CofD"/>
</dbReference>
<dbReference type="PANTHER" id="PTHR43007:SF1">
    <property type="entry name" value="2-PHOSPHO-L-LACTATE TRANSFERASE"/>
    <property type="match status" value="1"/>
</dbReference>
<evidence type="ECO:0000313" key="4">
    <source>
        <dbReference type="Proteomes" id="UP000197025"/>
    </source>
</evidence>
<dbReference type="GO" id="GO:0000287">
    <property type="term" value="F:magnesium ion binding"/>
    <property type="evidence" value="ECO:0007669"/>
    <property type="project" value="InterPro"/>
</dbReference>
<evidence type="ECO:0000313" key="3">
    <source>
        <dbReference type="EMBL" id="SNB61819.1"/>
    </source>
</evidence>
<keyword evidence="1 3" id="KW-0808">Transferase</keyword>
<sequence>MRLVVLSGGVGGARMADGFARILPPELLAVVVNTGDDFEWHGLRVCPDLDTVMYTLAGIANPETGWGIAGDTWEALEMLGRYGGETWFRVGDRDLATHVYRTFLLGQGLRLSEVAARLCRALGVRVAVWPMSDEPVRTIVDTEEGPLPFQEYFVRRGCQPRVRGFRWEGLERARLAPEARAALEEADLVVIAPSNPYVSIGPILALPGVPELLKERTVVAVSPILGGRALKGPAAKMMAELGEAPSALAVARRYQAFLDGFVLDRTDAALAPAVAAMGIRPLVTDILILDPAARLRLAEEILQWVASWAGRPSPR</sequence>
<dbReference type="OrthoDB" id="7466225at2"/>
<dbReference type="CDD" id="cd07186">
    <property type="entry name" value="CofD_like"/>
    <property type="match status" value="1"/>
</dbReference>
<dbReference type="NCBIfam" id="TIGR01819">
    <property type="entry name" value="F420_cofD"/>
    <property type="match status" value="1"/>
</dbReference>
<protein>
    <submittedName>
        <fullName evidence="3">LPPG:FO 2-phospho-L-lactate transferase</fullName>
    </submittedName>
</protein>
<dbReference type="InterPro" id="IPR002882">
    <property type="entry name" value="CofD"/>
</dbReference>
<evidence type="ECO:0000256" key="1">
    <source>
        <dbReference type="ARBA" id="ARBA00022679"/>
    </source>
</evidence>
<dbReference type="GO" id="GO:0043743">
    <property type="term" value="F:LPPG:FO 2-phospho-L-lactate transferase activity"/>
    <property type="evidence" value="ECO:0007669"/>
    <property type="project" value="InterPro"/>
</dbReference>
<gene>
    <name evidence="3" type="ORF">SAMN02746019_00004440</name>
</gene>
<keyword evidence="2" id="KW-0460">Magnesium</keyword>
<dbReference type="AlphaFoldDB" id="A0A212QQP1"/>
<dbReference type="InterPro" id="IPR038136">
    <property type="entry name" value="CofD-like_dom_sf"/>
</dbReference>
<dbReference type="EMBL" id="FYEK01000018">
    <property type="protein sequence ID" value="SNB61819.1"/>
    <property type="molecule type" value="Genomic_DNA"/>
</dbReference>
<proteinExistence type="inferred from homology"/>